<dbReference type="GO" id="GO:0006799">
    <property type="term" value="P:polyphosphate biosynthetic process"/>
    <property type="evidence" value="ECO:0007669"/>
    <property type="project" value="UniProtKB-UniRule"/>
</dbReference>
<feature type="domain" description="Polyphosphate kinase middle" evidence="8">
    <location>
        <begin position="121"/>
        <end position="308"/>
    </location>
</feature>
<dbReference type="GO" id="GO:0046872">
    <property type="term" value="F:metal ion binding"/>
    <property type="evidence" value="ECO:0007669"/>
    <property type="project" value="UniProtKB-KW"/>
</dbReference>
<evidence type="ECO:0000256" key="7">
    <source>
        <dbReference type="RuleBase" id="RU003800"/>
    </source>
</evidence>
<feature type="domain" description="Polyphosphate kinase C-terminal" evidence="10">
    <location>
        <begin position="512"/>
        <end position="674"/>
    </location>
</feature>
<dbReference type="InterPro" id="IPR036830">
    <property type="entry name" value="PP_kinase_middle_dom_sf"/>
</dbReference>
<comment type="catalytic activity">
    <reaction evidence="6 7">
        <text>[phosphate](n) + ATP = [phosphate](n+1) + ADP</text>
        <dbReference type="Rhea" id="RHEA:19573"/>
        <dbReference type="Rhea" id="RHEA-COMP:9859"/>
        <dbReference type="Rhea" id="RHEA-COMP:14280"/>
        <dbReference type="ChEBI" id="CHEBI:16838"/>
        <dbReference type="ChEBI" id="CHEBI:30616"/>
        <dbReference type="ChEBI" id="CHEBI:456216"/>
        <dbReference type="EC" id="2.7.4.1"/>
    </reaction>
</comment>
<dbReference type="Pfam" id="PF13090">
    <property type="entry name" value="PP_kinase_C"/>
    <property type="match status" value="1"/>
</dbReference>
<evidence type="ECO:0000256" key="3">
    <source>
        <dbReference type="ARBA" id="ARBA00022741"/>
    </source>
</evidence>
<keyword evidence="1 6" id="KW-0597">Phosphoprotein</keyword>
<dbReference type="InterPro" id="IPR036832">
    <property type="entry name" value="PPK_N_dom_sf"/>
</dbReference>
<evidence type="ECO:0000313" key="13">
    <source>
        <dbReference type="Proteomes" id="UP000070326"/>
    </source>
</evidence>
<accession>A0A135YSB1</accession>
<organism evidence="12 13">
    <name type="scientific">Peptostreptococcus anaerobius</name>
    <dbReference type="NCBI Taxonomy" id="1261"/>
    <lineage>
        <taxon>Bacteria</taxon>
        <taxon>Bacillati</taxon>
        <taxon>Bacillota</taxon>
        <taxon>Clostridia</taxon>
        <taxon>Peptostreptococcales</taxon>
        <taxon>Peptostreptococcaceae</taxon>
        <taxon>Peptostreptococcus</taxon>
    </lineage>
</organism>
<keyword evidence="6" id="KW-0479">Metal-binding</keyword>
<dbReference type="Gene3D" id="1.20.58.310">
    <property type="entry name" value="Polyphosphate kinase N-terminal domain"/>
    <property type="match status" value="1"/>
</dbReference>
<comment type="caution">
    <text evidence="12">The sequence shown here is derived from an EMBL/GenBank/DDBJ whole genome shotgun (WGS) entry which is preliminary data.</text>
</comment>
<feature type="active site" description="Phosphohistidine intermediate" evidence="6">
    <location>
        <position position="444"/>
    </location>
</feature>
<dbReference type="PANTHER" id="PTHR30218">
    <property type="entry name" value="POLYPHOSPHATE KINASE"/>
    <property type="match status" value="1"/>
</dbReference>
<dbReference type="SUPFAM" id="SSF140356">
    <property type="entry name" value="PPK N-terminal domain-like"/>
    <property type="match status" value="1"/>
</dbReference>
<dbReference type="InterPro" id="IPR003414">
    <property type="entry name" value="PP_kinase"/>
</dbReference>
<dbReference type="Pfam" id="PF13089">
    <property type="entry name" value="PP_kinase_N"/>
    <property type="match status" value="1"/>
</dbReference>
<dbReference type="PANTHER" id="PTHR30218:SF0">
    <property type="entry name" value="POLYPHOSPHATE KINASE"/>
    <property type="match status" value="1"/>
</dbReference>
<dbReference type="STRING" id="1261.HMPREF3195_01087"/>
<dbReference type="GO" id="GO:0009358">
    <property type="term" value="C:polyphosphate kinase complex"/>
    <property type="evidence" value="ECO:0007669"/>
    <property type="project" value="InterPro"/>
</dbReference>
<dbReference type="Gene3D" id="3.30.1840.10">
    <property type="entry name" value="Polyphosphate kinase middle domain"/>
    <property type="match status" value="1"/>
</dbReference>
<evidence type="ECO:0000256" key="2">
    <source>
        <dbReference type="ARBA" id="ARBA00022679"/>
    </source>
</evidence>
<dbReference type="SUPFAM" id="SSF143724">
    <property type="entry name" value="PHP14-like"/>
    <property type="match status" value="1"/>
</dbReference>
<protein>
    <recommendedName>
        <fullName evidence="6 7">Polyphosphate kinase</fullName>
        <ecNumber evidence="6 7">2.7.4.1</ecNumber>
    </recommendedName>
    <alternativeName>
        <fullName evidence="6">ATP-polyphosphate phosphotransferase</fullName>
    </alternativeName>
    <alternativeName>
        <fullName evidence="6">Polyphosphoric acid kinase</fullName>
    </alternativeName>
</protein>
<name>A0A135YSB1_9FIRM</name>
<dbReference type="SUPFAM" id="SSF56024">
    <property type="entry name" value="Phospholipase D/nuclease"/>
    <property type="match status" value="2"/>
</dbReference>
<keyword evidence="5 6" id="KW-0067">ATP-binding</keyword>
<dbReference type="InterPro" id="IPR024953">
    <property type="entry name" value="PP_kinase_middle"/>
</dbReference>
<feature type="domain" description="Polyphosphate kinase N-terminal" evidence="9">
    <location>
        <begin position="7"/>
        <end position="111"/>
    </location>
</feature>
<dbReference type="HAMAP" id="MF_00347">
    <property type="entry name" value="Polyphosphate_kinase"/>
    <property type="match status" value="1"/>
</dbReference>
<keyword evidence="3 6" id="KW-0547">Nucleotide-binding</keyword>
<evidence type="ECO:0000259" key="10">
    <source>
        <dbReference type="Pfam" id="PF13090"/>
    </source>
</evidence>
<evidence type="ECO:0000313" key="12">
    <source>
        <dbReference type="EMBL" id="KXI12267.1"/>
    </source>
</evidence>
<dbReference type="InterPro" id="IPR041108">
    <property type="entry name" value="PP_kinase_C_1"/>
</dbReference>
<dbReference type="InterPro" id="IPR025200">
    <property type="entry name" value="PPK_C_dom2"/>
</dbReference>
<comment type="PTM">
    <text evidence="6 7">An intermediate of this reaction is the autophosphorylated ppk in which a phosphate is covalently linked to a histidine residue through a N-P bond.</text>
</comment>
<dbReference type="EC" id="2.7.4.1" evidence="6 7"/>
<keyword evidence="4 6" id="KW-0418">Kinase</keyword>
<evidence type="ECO:0000256" key="5">
    <source>
        <dbReference type="ARBA" id="ARBA00022840"/>
    </source>
</evidence>
<keyword evidence="6" id="KW-0460">Magnesium</keyword>
<evidence type="ECO:0000256" key="6">
    <source>
        <dbReference type="HAMAP-Rule" id="MF_00347"/>
    </source>
</evidence>
<evidence type="ECO:0000256" key="4">
    <source>
        <dbReference type="ARBA" id="ARBA00022777"/>
    </source>
</evidence>
<dbReference type="GO" id="GO:0008976">
    <property type="term" value="F:polyphosphate kinase activity"/>
    <property type="evidence" value="ECO:0007669"/>
    <property type="project" value="UniProtKB-UniRule"/>
</dbReference>
<dbReference type="AlphaFoldDB" id="A0A135YSB1"/>
<feature type="binding site" evidence="6">
    <location>
        <position position="601"/>
    </location>
    <ligand>
        <name>ATP</name>
        <dbReference type="ChEBI" id="CHEBI:30616"/>
    </ligand>
</feature>
<dbReference type="PIRSF" id="PIRSF015589">
    <property type="entry name" value="PP_kinase"/>
    <property type="match status" value="1"/>
</dbReference>
<dbReference type="NCBIfam" id="NF003917">
    <property type="entry name" value="PRK05443.1-1"/>
    <property type="match status" value="1"/>
</dbReference>
<evidence type="ECO:0000259" key="11">
    <source>
        <dbReference type="Pfam" id="PF17941"/>
    </source>
</evidence>
<feature type="binding site" evidence="6">
    <location>
        <position position="384"/>
    </location>
    <ligand>
        <name>Mg(2+)</name>
        <dbReference type="ChEBI" id="CHEBI:18420"/>
    </ligand>
</feature>
<dbReference type="Gene3D" id="3.30.870.10">
    <property type="entry name" value="Endonuclease Chain A"/>
    <property type="match status" value="2"/>
</dbReference>
<dbReference type="Pfam" id="PF02503">
    <property type="entry name" value="PP_kinase"/>
    <property type="match status" value="1"/>
</dbReference>
<comment type="similarity">
    <text evidence="6 7">Belongs to the polyphosphate kinase 1 (PPK1) family.</text>
</comment>
<dbReference type="InterPro" id="IPR025198">
    <property type="entry name" value="PPK_N_dom"/>
</dbReference>
<keyword evidence="2 6" id="KW-0808">Transferase</keyword>
<feature type="binding site" evidence="6">
    <location>
        <position position="414"/>
    </location>
    <ligand>
        <name>Mg(2+)</name>
        <dbReference type="ChEBI" id="CHEBI:18420"/>
    </ligand>
</feature>
<comment type="cofactor">
    <cofactor evidence="6">
        <name>Mg(2+)</name>
        <dbReference type="ChEBI" id="CHEBI:18420"/>
    </cofactor>
</comment>
<dbReference type="NCBIfam" id="TIGR03705">
    <property type="entry name" value="poly_P_kin"/>
    <property type="match status" value="1"/>
</dbReference>
<dbReference type="RefSeq" id="WP_021934757.1">
    <property type="nucleotide sequence ID" value="NZ_CP096607.1"/>
</dbReference>
<feature type="binding site" evidence="6">
    <location>
        <position position="44"/>
    </location>
    <ligand>
        <name>ATP</name>
        <dbReference type="ChEBI" id="CHEBI:30616"/>
    </ligand>
</feature>
<comment type="function">
    <text evidence="6 7">Catalyzes the reversible transfer of the terminal phosphate of ATP to form a long-chain polyphosphate (polyP).</text>
</comment>
<feature type="binding site" evidence="6">
    <location>
        <position position="573"/>
    </location>
    <ligand>
        <name>ATP</name>
        <dbReference type="ChEBI" id="CHEBI:30616"/>
    </ligand>
</feature>
<evidence type="ECO:0000259" key="9">
    <source>
        <dbReference type="Pfam" id="PF13089"/>
    </source>
</evidence>
<proteinExistence type="inferred from homology"/>
<evidence type="ECO:0000256" key="1">
    <source>
        <dbReference type="ARBA" id="ARBA00022553"/>
    </source>
</evidence>
<dbReference type="GO" id="GO:0005524">
    <property type="term" value="F:ATP binding"/>
    <property type="evidence" value="ECO:0007669"/>
    <property type="project" value="UniProtKB-KW"/>
</dbReference>
<gene>
    <name evidence="6" type="primary">ppk</name>
    <name evidence="12" type="ORF">HMPREF3195_01087</name>
</gene>
<sequence length="740" mass="86122">MDTSFTQNRELSWLKFNERVLEEANDKDVKLFERLKFYSIFDSNLEEFFMVRVGTLTDLSDLKKEAVDNKSGLSPSEQLKKIMEVCKDLYVKKDLTYERIVNDLKNEDIFLEKVSQLGPKERDFLEYYFDNNIEPILNFQVVDGTRPFPRLPNLSLNVVFSLKSKKFEVKKESRKESKKEKFYLGLIFLPDKINRYIKISDKTIVLIEDVIKEFGDKVFENYICEEKYIMSITRNADISHNDDDYDVDKDFRSHMKTMLKKRKRLKPVRLEVDGELTPKLKEILMEKLHLEEDNIFVTKSPIIAGFIFNLVEEMPEDLKEKFMDEKFSPQASYMIDPRRKVIDQVQEKDMLLSYPYESMDPIIDLLNEAAEDEAVISIKITLYRIAKDSKIAAALIKAAENGKEVFVLMELRARFDEDNNILWSSRLEEAGCKIVYGFENYKCHSKVLLITRIEGGKASFITQVATGNYNEKTAKLYTDFSYLTSNIEIGMDAKDLFDNIMIGNLDGEYKHLLVSPKSMQKGLKLLIDEQIEKQKATGDGYIRLKMNSISDRKIIDKLSEASNSGVKIDMMVRGITCILPGVEGRTENIEIYQVVGRFLEHHRVYQFGRGNDAKVYISSADFMTRNIRNRMEVAAPIYDDEIKNRILEFMDIMFSDDVKVRKLKNDGSYFKVPNVKGINAQEVLIRNAISRSTLEKESLSSSERCTLNKTSNKKEIEDSIQTEKIENRNLIQRIMDFFRK</sequence>
<feature type="binding site" evidence="6">
    <location>
        <position position="477"/>
    </location>
    <ligand>
        <name>ATP</name>
        <dbReference type="ChEBI" id="CHEBI:30616"/>
    </ligand>
</feature>
<dbReference type="NCBIfam" id="NF003927">
    <property type="entry name" value="PRK05443.3-6"/>
    <property type="match status" value="1"/>
</dbReference>
<dbReference type="Proteomes" id="UP000070326">
    <property type="component" value="Unassembled WGS sequence"/>
</dbReference>
<dbReference type="EMBL" id="LSQZ01000054">
    <property type="protein sequence ID" value="KXI12267.1"/>
    <property type="molecule type" value="Genomic_DNA"/>
</dbReference>
<feature type="domain" description="Polyphosphate kinase C-terminal" evidence="11">
    <location>
        <begin position="341"/>
        <end position="500"/>
    </location>
</feature>
<dbReference type="Pfam" id="PF17941">
    <property type="entry name" value="PP_kinase_C_1"/>
    <property type="match status" value="1"/>
</dbReference>
<evidence type="ECO:0000259" key="8">
    <source>
        <dbReference type="Pfam" id="PF02503"/>
    </source>
</evidence>
<dbReference type="PATRIC" id="fig|1261.5.peg.1089"/>
<reference evidence="12 13" key="1">
    <citation type="submission" date="2016-02" db="EMBL/GenBank/DDBJ databases">
        <authorList>
            <person name="Wen L."/>
            <person name="He K."/>
            <person name="Yang H."/>
        </authorList>
    </citation>
    <scope>NUCLEOTIDE SEQUENCE [LARGE SCALE GENOMIC DNA]</scope>
    <source>
        <strain evidence="12 13">MJR8628A</strain>
    </source>
</reference>